<sequence length="185" mass="20579">MAICRRLEGKVAIVTAATRGIGFAIAERLCSEGANVVICSRKQENVDDALKYLNSRYESKVEGLVCHVANTENQHALVDYTIKKFRRIDILVNNHGINPAFGHILDVGEDVWDKLFQVNVKAGWQLSKLVHPYMAKNGGGSIIFISSIAAYKSPPISYSLFFAQCLEVHVSTIVVMCFDVWFSVK</sequence>
<evidence type="ECO:0000313" key="3">
    <source>
        <dbReference type="Proteomes" id="UP000053766"/>
    </source>
</evidence>
<dbReference type="PANTHER" id="PTHR43943">
    <property type="entry name" value="DEHYDROGENASE/REDUCTASE (SDR FAMILY) MEMBER 4"/>
    <property type="match status" value="1"/>
</dbReference>
<gene>
    <name evidence="2" type="ORF">DICVIV_08951</name>
</gene>
<dbReference type="EMBL" id="KN716434">
    <property type="protein sequence ID" value="KJH44996.1"/>
    <property type="molecule type" value="Genomic_DNA"/>
</dbReference>
<proteinExistence type="inferred from homology"/>
<name>A0A0D8XRH1_DICVI</name>
<dbReference type="STRING" id="29172.A0A0D8XRH1"/>
<dbReference type="PANTHER" id="PTHR43943:SF2">
    <property type="entry name" value="DEHYDROGENASE_REDUCTASE 4"/>
    <property type="match status" value="1"/>
</dbReference>
<reference evidence="3" key="2">
    <citation type="journal article" date="2016" name="Sci. Rep.">
        <title>Dictyocaulus viviparus genome, variome and transcriptome elucidate lungworm biology and support future intervention.</title>
        <authorList>
            <person name="McNulty S.N."/>
            <person name="Strube C."/>
            <person name="Rosa B.A."/>
            <person name="Martin J.C."/>
            <person name="Tyagi R."/>
            <person name="Choi Y.J."/>
            <person name="Wang Q."/>
            <person name="Hallsworth Pepin K."/>
            <person name="Zhang X."/>
            <person name="Ozersky P."/>
            <person name="Wilson R.K."/>
            <person name="Sternberg P.W."/>
            <person name="Gasser R.B."/>
            <person name="Mitreva M."/>
        </authorList>
    </citation>
    <scope>NUCLEOTIDE SEQUENCE [LARGE SCALE GENOMIC DNA]</scope>
    <source>
        <strain evidence="3">HannoverDv2000</strain>
    </source>
</reference>
<dbReference type="InterPro" id="IPR036291">
    <property type="entry name" value="NAD(P)-bd_dom_sf"/>
</dbReference>
<evidence type="ECO:0000256" key="1">
    <source>
        <dbReference type="ARBA" id="ARBA00006484"/>
    </source>
</evidence>
<keyword evidence="3" id="KW-1185">Reference proteome</keyword>
<dbReference type="Gene3D" id="3.40.50.720">
    <property type="entry name" value="NAD(P)-binding Rossmann-like Domain"/>
    <property type="match status" value="1"/>
</dbReference>
<protein>
    <submittedName>
        <fullName evidence="2">Oxidoreductase, short chain dehydrogenase/reductase family protein</fullName>
    </submittedName>
</protein>
<organism evidence="2 3">
    <name type="scientific">Dictyocaulus viviparus</name>
    <name type="common">Bovine lungworm</name>
    <dbReference type="NCBI Taxonomy" id="29172"/>
    <lineage>
        <taxon>Eukaryota</taxon>
        <taxon>Metazoa</taxon>
        <taxon>Ecdysozoa</taxon>
        <taxon>Nematoda</taxon>
        <taxon>Chromadorea</taxon>
        <taxon>Rhabditida</taxon>
        <taxon>Rhabditina</taxon>
        <taxon>Rhabditomorpha</taxon>
        <taxon>Strongyloidea</taxon>
        <taxon>Metastrongylidae</taxon>
        <taxon>Dictyocaulus</taxon>
    </lineage>
</organism>
<reference evidence="2 3" key="1">
    <citation type="submission" date="2013-11" db="EMBL/GenBank/DDBJ databases">
        <title>Draft genome of the bovine lungworm Dictyocaulus viviparus.</title>
        <authorList>
            <person name="Mitreva M."/>
        </authorList>
    </citation>
    <scope>NUCLEOTIDE SEQUENCE [LARGE SCALE GENOMIC DNA]</scope>
    <source>
        <strain evidence="2 3">HannoverDv2000</strain>
    </source>
</reference>
<evidence type="ECO:0000313" key="2">
    <source>
        <dbReference type="EMBL" id="KJH44996.1"/>
    </source>
</evidence>
<accession>A0A0D8XRH1</accession>
<comment type="similarity">
    <text evidence="1">Belongs to the short-chain dehydrogenases/reductases (SDR) family.</text>
</comment>
<dbReference type="InterPro" id="IPR002347">
    <property type="entry name" value="SDR_fam"/>
</dbReference>
<dbReference type="AlphaFoldDB" id="A0A0D8XRH1"/>
<dbReference type="Pfam" id="PF00106">
    <property type="entry name" value="adh_short"/>
    <property type="match status" value="1"/>
</dbReference>
<dbReference type="OrthoDB" id="1669814at2759"/>
<dbReference type="Proteomes" id="UP000053766">
    <property type="component" value="Unassembled WGS sequence"/>
</dbReference>
<dbReference type="SUPFAM" id="SSF51735">
    <property type="entry name" value="NAD(P)-binding Rossmann-fold domains"/>
    <property type="match status" value="1"/>
</dbReference>
<dbReference type="PRINTS" id="PR00081">
    <property type="entry name" value="GDHRDH"/>
</dbReference>
<dbReference type="GO" id="GO:0004090">
    <property type="term" value="F:carbonyl reductase (NADPH) activity"/>
    <property type="evidence" value="ECO:0007669"/>
    <property type="project" value="TreeGrafter"/>
</dbReference>